<dbReference type="PANTHER" id="PTHR11645">
    <property type="entry name" value="PYRROLINE-5-CARBOXYLATE REDUCTASE"/>
    <property type="match status" value="1"/>
</dbReference>
<dbReference type="InterPro" id="IPR028939">
    <property type="entry name" value="P5C_Rdtase_cat_N"/>
</dbReference>
<dbReference type="Pfam" id="PF14748">
    <property type="entry name" value="P5CR_dimer"/>
    <property type="match status" value="1"/>
</dbReference>
<comment type="similarity">
    <text evidence="1">Belongs to the pyrroline-5-carboxylate reductase family.</text>
</comment>
<organism evidence="4 5">
    <name type="scientific">Paragemmobacter amnigenus</name>
    <dbReference type="NCBI Taxonomy" id="2852097"/>
    <lineage>
        <taxon>Bacteria</taxon>
        <taxon>Pseudomonadati</taxon>
        <taxon>Pseudomonadota</taxon>
        <taxon>Alphaproteobacteria</taxon>
        <taxon>Rhodobacterales</taxon>
        <taxon>Paracoccaceae</taxon>
        <taxon>Paragemmobacter</taxon>
    </lineage>
</organism>
<dbReference type="EMBL" id="JAAATX020000012">
    <property type="protein sequence ID" value="MBU9699392.1"/>
    <property type="molecule type" value="Genomic_DNA"/>
</dbReference>
<proteinExistence type="inferred from homology"/>
<protein>
    <submittedName>
        <fullName evidence="4">NAD(P)-binding domain-containing protein</fullName>
    </submittedName>
</protein>
<evidence type="ECO:0000259" key="2">
    <source>
        <dbReference type="Pfam" id="PF03807"/>
    </source>
</evidence>
<dbReference type="InterPro" id="IPR029036">
    <property type="entry name" value="P5CR_dimer"/>
</dbReference>
<sequence length="255" mass="26103">MRIGILGTGHLAEFLIRGAGGRYDFVVSPRSAARAAALAASHGVGVAPDNQAVVDGCDLILVCLPAAEGVEILRGLRFRAGQSVLSAMAGVRLAALAAAVAPAAAACSMMPGLANAHGLGPCLIHPARAEWEGFLSALGPLHVFGNEEEFVAATAFGALSGATFFWMDRLAGWFAAQGVAPATARRLVAETLRGNAEVLLRETASLAEIQRGIATPGGITEALVARLADRGALEAWGEGMDVVLARVRGQSGENS</sequence>
<feature type="domain" description="Pyrroline-5-carboxylate reductase catalytic N-terminal" evidence="2">
    <location>
        <begin position="2"/>
        <end position="90"/>
    </location>
</feature>
<dbReference type="RefSeq" id="WP_161763511.1">
    <property type="nucleotide sequence ID" value="NZ_JAAATX020000012.1"/>
</dbReference>
<gene>
    <name evidence="4" type="ORF">GU927_016215</name>
</gene>
<name>A0ABS6J754_9RHOB</name>
<dbReference type="SUPFAM" id="SSF51735">
    <property type="entry name" value="NAD(P)-binding Rossmann-fold domains"/>
    <property type="match status" value="1"/>
</dbReference>
<comment type="caution">
    <text evidence="4">The sequence shown here is derived from an EMBL/GenBank/DDBJ whole genome shotgun (WGS) entry which is preliminary data.</text>
</comment>
<dbReference type="PANTHER" id="PTHR11645:SF13">
    <property type="entry name" value="PYRROLINE-5-CARBOXYLATE REDUCTASE CATALYTIC N-TERMINAL DOMAIN-CONTAINING PROTEIN"/>
    <property type="match status" value="1"/>
</dbReference>
<dbReference type="Gene3D" id="3.40.50.720">
    <property type="entry name" value="NAD(P)-binding Rossmann-like Domain"/>
    <property type="match status" value="1"/>
</dbReference>
<dbReference type="SUPFAM" id="SSF48179">
    <property type="entry name" value="6-phosphogluconate dehydrogenase C-terminal domain-like"/>
    <property type="match status" value="1"/>
</dbReference>
<feature type="domain" description="Pyrroline-5-carboxylate reductase dimerisation" evidence="3">
    <location>
        <begin position="147"/>
        <end position="246"/>
    </location>
</feature>
<dbReference type="InterPro" id="IPR008927">
    <property type="entry name" value="6-PGluconate_DH-like_C_sf"/>
</dbReference>
<keyword evidence="5" id="KW-1185">Reference proteome</keyword>
<accession>A0ABS6J754</accession>
<dbReference type="Proteomes" id="UP000731907">
    <property type="component" value="Unassembled WGS sequence"/>
</dbReference>
<dbReference type="Pfam" id="PF03807">
    <property type="entry name" value="F420_oxidored"/>
    <property type="match status" value="1"/>
</dbReference>
<evidence type="ECO:0000256" key="1">
    <source>
        <dbReference type="ARBA" id="ARBA00005525"/>
    </source>
</evidence>
<dbReference type="InterPro" id="IPR036291">
    <property type="entry name" value="NAD(P)-bd_dom_sf"/>
</dbReference>
<dbReference type="Gene3D" id="1.10.3730.10">
    <property type="entry name" value="ProC C-terminal domain-like"/>
    <property type="match status" value="1"/>
</dbReference>
<evidence type="ECO:0000313" key="5">
    <source>
        <dbReference type="Proteomes" id="UP000731907"/>
    </source>
</evidence>
<evidence type="ECO:0000259" key="3">
    <source>
        <dbReference type="Pfam" id="PF14748"/>
    </source>
</evidence>
<reference evidence="4 5" key="1">
    <citation type="submission" date="2021-06" db="EMBL/GenBank/DDBJ databases">
        <title>Rhodobacteraceae bacterium strain HSP-20.</title>
        <authorList>
            <person name="Chen W.-M."/>
        </authorList>
    </citation>
    <scope>NUCLEOTIDE SEQUENCE [LARGE SCALE GENOMIC DNA]</scope>
    <source>
        <strain evidence="4 5">HSP-20</strain>
    </source>
</reference>
<evidence type="ECO:0000313" key="4">
    <source>
        <dbReference type="EMBL" id="MBU9699392.1"/>
    </source>
</evidence>